<proteinExistence type="predicted"/>
<organism evidence="1 2">
    <name type="scientific">Caerostris extrusa</name>
    <name type="common">Bark spider</name>
    <name type="synonym">Caerostris bankana</name>
    <dbReference type="NCBI Taxonomy" id="172846"/>
    <lineage>
        <taxon>Eukaryota</taxon>
        <taxon>Metazoa</taxon>
        <taxon>Ecdysozoa</taxon>
        <taxon>Arthropoda</taxon>
        <taxon>Chelicerata</taxon>
        <taxon>Arachnida</taxon>
        <taxon>Araneae</taxon>
        <taxon>Araneomorphae</taxon>
        <taxon>Entelegynae</taxon>
        <taxon>Araneoidea</taxon>
        <taxon>Araneidae</taxon>
        <taxon>Caerostris</taxon>
    </lineage>
</organism>
<sequence length="80" mass="8513">MAPFKSQTCILLAVKAVRNLNEIGPSLVVTPSVNKSVQLFSVVETATRATGGDLLVRVTGAFGRNQKADRSHHKLQGGPK</sequence>
<keyword evidence="2" id="KW-1185">Reference proteome</keyword>
<name>A0AAV4NDZ8_CAEEX</name>
<reference evidence="1 2" key="1">
    <citation type="submission" date="2021-06" db="EMBL/GenBank/DDBJ databases">
        <title>Caerostris extrusa draft genome.</title>
        <authorList>
            <person name="Kono N."/>
            <person name="Arakawa K."/>
        </authorList>
    </citation>
    <scope>NUCLEOTIDE SEQUENCE [LARGE SCALE GENOMIC DNA]</scope>
</reference>
<comment type="caution">
    <text evidence="1">The sequence shown here is derived from an EMBL/GenBank/DDBJ whole genome shotgun (WGS) entry which is preliminary data.</text>
</comment>
<evidence type="ECO:0000313" key="2">
    <source>
        <dbReference type="Proteomes" id="UP001054945"/>
    </source>
</evidence>
<evidence type="ECO:0000313" key="1">
    <source>
        <dbReference type="EMBL" id="GIX82997.1"/>
    </source>
</evidence>
<dbReference type="EMBL" id="BPLR01020825">
    <property type="protein sequence ID" value="GIX82997.1"/>
    <property type="molecule type" value="Genomic_DNA"/>
</dbReference>
<gene>
    <name evidence="1" type="ORF">CEXT_672181</name>
</gene>
<dbReference type="AlphaFoldDB" id="A0AAV4NDZ8"/>
<protein>
    <submittedName>
        <fullName evidence="1">Uncharacterized protein</fullName>
    </submittedName>
</protein>
<dbReference type="Proteomes" id="UP001054945">
    <property type="component" value="Unassembled WGS sequence"/>
</dbReference>
<accession>A0AAV4NDZ8</accession>